<feature type="region of interest" description="Disordered" evidence="1">
    <location>
        <begin position="1"/>
        <end position="21"/>
    </location>
</feature>
<dbReference type="EMBL" id="WNWQ01001409">
    <property type="protein sequence ID" value="KAE9961589.1"/>
    <property type="molecule type" value="Genomic_DNA"/>
</dbReference>
<dbReference type="AlphaFoldDB" id="A0A8H3U1G7"/>
<sequence>MAPDIVQPTSQQLKRVQSDSRRIWSSHANEANQQTITDTSFCIRDNLGPAPVFPEGWLCSCHLNHPQAEVLGSSLYIQGHACWNSSTRDCRQNYKEISQTILVGVPGPSHITLQEGTHFEDWPGTTVQNGNYLAVFTFAWAYIFSARWVEMCSHRGISGQYGHASIFYSDNALVTPDYLELGRVSRDAHRWWKALLVAGGGWNATVNFKGSIYHSPWSAYTIPVGGAAFAKDCGVTAPDSKSSTRYLIELCDHMGCYDQCLAALAIVILLPTSRHLTLPKPKPCTPRRSRSFMGNRCSIAAEAALIPYYMTLSGNTRGVMALLCGAFYDPSIDCRFVSAWLQPAFDVVDSCVHSQNPVHLSNIMSARQPKLAWLWLGAIIIGLHLPAIQRSRYGTPLINLQAAAWTQTCHTFIQSGPTPSERENIARADECRLLFMLGAEGHCHTPICPWKPFGFVPIEHAAIETRLHYQCDHNFNYAGWRWKGKTNIDPGYRRPFWSLARSAVPWLRQALGGPSSRGMEREADKPLASLIASETATRSIFLWYRSDGWPQGEEFIWTHSWLEVDDDDESEVSDGQSGGQDLESRTAGTSRVTHWISSQ</sequence>
<evidence type="ECO:0000313" key="2">
    <source>
        <dbReference type="EMBL" id="KAE9961589.1"/>
    </source>
</evidence>
<accession>A0A8H3U1G7</accession>
<gene>
    <name evidence="2" type="ORF">BLS_001712</name>
</gene>
<proteinExistence type="predicted"/>
<comment type="caution">
    <text evidence="2">The sequence shown here is derived from an EMBL/GenBank/DDBJ whole genome shotgun (WGS) entry which is preliminary data.</text>
</comment>
<feature type="region of interest" description="Disordered" evidence="1">
    <location>
        <begin position="567"/>
        <end position="599"/>
    </location>
</feature>
<evidence type="ECO:0000256" key="1">
    <source>
        <dbReference type="SAM" id="MobiDB-lite"/>
    </source>
</evidence>
<organism evidence="2 3">
    <name type="scientific">Venturia inaequalis</name>
    <name type="common">Apple scab fungus</name>
    <dbReference type="NCBI Taxonomy" id="5025"/>
    <lineage>
        <taxon>Eukaryota</taxon>
        <taxon>Fungi</taxon>
        <taxon>Dikarya</taxon>
        <taxon>Ascomycota</taxon>
        <taxon>Pezizomycotina</taxon>
        <taxon>Dothideomycetes</taxon>
        <taxon>Pleosporomycetidae</taxon>
        <taxon>Venturiales</taxon>
        <taxon>Venturiaceae</taxon>
        <taxon>Venturia</taxon>
    </lineage>
</organism>
<dbReference type="Proteomes" id="UP000433883">
    <property type="component" value="Unassembled WGS sequence"/>
</dbReference>
<reference evidence="2 3" key="1">
    <citation type="submission" date="2019-11" db="EMBL/GenBank/DDBJ databases">
        <title>Venturia inaequalis Genome Resource.</title>
        <authorList>
            <person name="Lichtner F.J."/>
        </authorList>
    </citation>
    <scope>NUCLEOTIDE SEQUENCE [LARGE SCALE GENOMIC DNA]</scope>
    <source>
        <strain evidence="2">Bline_iso_100314</strain>
    </source>
</reference>
<protein>
    <submittedName>
        <fullName evidence="2">Uncharacterized protein</fullName>
    </submittedName>
</protein>
<evidence type="ECO:0000313" key="3">
    <source>
        <dbReference type="Proteomes" id="UP000433883"/>
    </source>
</evidence>
<feature type="compositionally biased region" description="Polar residues" evidence="1">
    <location>
        <begin position="586"/>
        <end position="599"/>
    </location>
</feature>
<name>A0A8H3U1G7_VENIN</name>